<organism evidence="6 7">
    <name type="scientific">Mycena chlorophos</name>
    <name type="common">Agaric fungus</name>
    <name type="synonym">Agaricus chlorophos</name>
    <dbReference type="NCBI Taxonomy" id="658473"/>
    <lineage>
        <taxon>Eukaryota</taxon>
        <taxon>Fungi</taxon>
        <taxon>Dikarya</taxon>
        <taxon>Basidiomycota</taxon>
        <taxon>Agaricomycotina</taxon>
        <taxon>Agaricomycetes</taxon>
        <taxon>Agaricomycetidae</taxon>
        <taxon>Agaricales</taxon>
        <taxon>Marasmiineae</taxon>
        <taxon>Mycenaceae</taxon>
        <taxon>Mycena</taxon>
    </lineage>
</organism>
<feature type="region of interest" description="Disordered" evidence="5">
    <location>
        <begin position="327"/>
        <end position="352"/>
    </location>
</feature>
<feature type="region of interest" description="Disordered" evidence="5">
    <location>
        <begin position="261"/>
        <end position="288"/>
    </location>
</feature>
<dbReference type="InterPro" id="IPR010301">
    <property type="entry name" value="RRP1"/>
</dbReference>
<accession>A0ABQ0LBN8</accession>
<evidence type="ECO:0000256" key="2">
    <source>
        <dbReference type="ARBA" id="ARBA00006374"/>
    </source>
</evidence>
<name>A0ABQ0LBN8_MYCCL</name>
<dbReference type="Pfam" id="PF05997">
    <property type="entry name" value="Nop52"/>
    <property type="match status" value="1"/>
</dbReference>
<evidence type="ECO:0000256" key="4">
    <source>
        <dbReference type="ARBA" id="ARBA00023242"/>
    </source>
</evidence>
<dbReference type="PANTHER" id="PTHR13026:SF0">
    <property type="entry name" value="RIBOSOMAL RNA PROCESSING 1B"/>
    <property type="match status" value="1"/>
</dbReference>
<evidence type="ECO:0000256" key="3">
    <source>
        <dbReference type="ARBA" id="ARBA00022552"/>
    </source>
</evidence>
<evidence type="ECO:0000256" key="5">
    <source>
        <dbReference type="SAM" id="MobiDB-lite"/>
    </source>
</evidence>
<protein>
    <submittedName>
        <fullName evidence="6">rRNA processing protein</fullName>
    </submittedName>
</protein>
<dbReference type="Proteomes" id="UP000815677">
    <property type="component" value="Unassembled WGS sequence"/>
</dbReference>
<proteinExistence type="inferred from homology"/>
<evidence type="ECO:0000256" key="1">
    <source>
        <dbReference type="ARBA" id="ARBA00004123"/>
    </source>
</evidence>
<evidence type="ECO:0000313" key="7">
    <source>
        <dbReference type="Proteomes" id="UP000815677"/>
    </source>
</evidence>
<comment type="similarity">
    <text evidence="2">Belongs to the RRP1 family.</text>
</comment>
<feature type="compositionally biased region" description="Basic and acidic residues" evidence="5">
    <location>
        <begin position="327"/>
        <end position="337"/>
    </location>
</feature>
<keyword evidence="3" id="KW-0698">rRNA processing</keyword>
<keyword evidence="7" id="KW-1185">Reference proteome</keyword>
<dbReference type="EMBL" id="DF844587">
    <property type="protein sequence ID" value="GAT48420.1"/>
    <property type="molecule type" value="Genomic_DNA"/>
</dbReference>
<keyword evidence="4" id="KW-0539">Nucleus</keyword>
<comment type="subcellular location">
    <subcellularLocation>
        <location evidence="1">Nucleus</location>
    </subcellularLocation>
</comment>
<dbReference type="PANTHER" id="PTHR13026">
    <property type="entry name" value="NNP-1 PROTEIN NOVEL NUCLEAR PROTEIN 1 NOP52"/>
    <property type="match status" value="1"/>
</dbReference>
<sequence>MGDFLSAIVDAERPSAHRDLIDALKILASTLTMSAATAAPPFAKHLASNDKKTRDKAVKSLATFLSMDERDPIAKSDMDKLWKGIFYCFWMSDKPLVQQALAADLAELLLTTSSSTSALSFLSGFWEAIVREWNGIDRLRMDKYYMLVRKFVNATFRLLARENWREAACQTYNKMLTREGGPLCPSDMRVPAGLAYHLADIYLEELDKAMASLDPPPLPAPLSTLLAPFLTLAAQTPTALTYKRVQSEVFMPLLDALAAPPQAVDEDDAPPTKKRRLADASVSDSPLPSKYGSMLANACYAQPEAGNTPSPRDELREKLLRRIFEVASEPETKDSSRRKMYALFKQSSGEEG</sequence>
<gene>
    <name evidence="6" type="ORF">MCHLO_05827</name>
</gene>
<evidence type="ECO:0000313" key="6">
    <source>
        <dbReference type="EMBL" id="GAT48420.1"/>
    </source>
</evidence>
<reference evidence="6" key="1">
    <citation type="submission" date="2014-09" db="EMBL/GenBank/DDBJ databases">
        <title>Genome sequence of the luminous mushroom Mycena chlorophos for searching fungal bioluminescence genes.</title>
        <authorList>
            <person name="Tanaka Y."/>
            <person name="Kasuga D."/>
            <person name="Oba Y."/>
            <person name="Hase S."/>
            <person name="Sato K."/>
            <person name="Oba Y."/>
            <person name="Sakakibara Y."/>
        </authorList>
    </citation>
    <scope>NUCLEOTIDE SEQUENCE</scope>
</reference>